<comment type="cofactor">
    <cofactor evidence="1 7">
        <name>heme</name>
        <dbReference type="ChEBI" id="CHEBI:30413"/>
    </cofactor>
</comment>
<reference evidence="10 11" key="1">
    <citation type="submission" date="2019-01" db="EMBL/GenBank/DDBJ databases">
        <title>A draft genome assembly of the solar-powered sea slug Elysia chlorotica.</title>
        <authorList>
            <person name="Cai H."/>
            <person name="Li Q."/>
            <person name="Fang X."/>
            <person name="Li J."/>
            <person name="Curtis N.E."/>
            <person name="Altenburger A."/>
            <person name="Shibata T."/>
            <person name="Feng M."/>
            <person name="Maeda T."/>
            <person name="Schwartz J.A."/>
            <person name="Shigenobu S."/>
            <person name="Lundholm N."/>
            <person name="Nishiyama T."/>
            <person name="Yang H."/>
            <person name="Hasebe M."/>
            <person name="Li S."/>
            <person name="Pierce S.K."/>
            <person name="Wang J."/>
        </authorList>
    </citation>
    <scope>NUCLEOTIDE SEQUENCE [LARGE SCALE GENOMIC DNA]</scope>
    <source>
        <strain evidence="10">EC2010</strain>
        <tissue evidence="10">Whole organism of an adult</tissue>
    </source>
</reference>
<feature type="transmembrane region" description="Helical" evidence="9">
    <location>
        <begin position="65"/>
        <end position="84"/>
    </location>
</feature>
<dbReference type="AlphaFoldDB" id="A0A3S1B2R8"/>
<dbReference type="InterPro" id="IPR036396">
    <property type="entry name" value="Cyt_P450_sf"/>
</dbReference>
<protein>
    <recommendedName>
        <fullName evidence="12">Cytochrome P450</fullName>
    </recommendedName>
</protein>
<evidence type="ECO:0000256" key="8">
    <source>
        <dbReference type="RuleBase" id="RU000461"/>
    </source>
</evidence>
<evidence type="ECO:0000256" key="4">
    <source>
        <dbReference type="ARBA" id="ARBA00023002"/>
    </source>
</evidence>
<keyword evidence="6 8" id="KW-0503">Monooxygenase</keyword>
<dbReference type="FunFam" id="1.10.630.10:FF:000036">
    <property type="entry name" value="CYtochrome P450 family"/>
    <property type="match status" value="1"/>
</dbReference>
<keyword evidence="7 8" id="KW-0349">Heme</keyword>
<dbReference type="OrthoDB" id="6081913at2759"/>
<sequence>MLQLELSSAMFTTAAILLGCCYFFLQSRRNAKLPPCPVRPWPLVGNIFSVGEDIRAQFRAWHSQCGGLFSLYFGPTLVVVVSGYKTIKEVFVQRGAVSSDRPRMYMNEAIGMDETGIIFASGAIWKELRSTTLQILKEFGLGTNMLADKVHEEVEICVDKLAELDGEPVDLQHVARVSVSNVICNITVGKRFGHDDPRFKGTVESLMRVAESSRGATAINFLPFLKYIPGDMFKAKQIGDNMNRVKDLLVEIVSEIESTAGAKANEDREGNYVFSYRRREHEKMQAGKKTSLDYDNMIKTIVDLFSAGTETVSSTIAWCVLFIINKPSVQVKVHEEIDREIGQQRQPTMADQARLPYLGAVIKETQRLASIIPFSIMHKAAEDITIGDITIPKGTALIPNLDSVLHDPEIWGSDADTFNPERFIDKDGALIHREEFIPFSIGPRICVGEALGKIELFLFLSAMFQRFHFKAIDPLNPPTLKPNIGITAVPAIYDVICIDRFKNNHVNV</sequence>
<dbReference type="GO" id="GO:0008395">
    <property type="term" value="F:steroid hydroxylase activity"/>
    <property type="evidence" value="ECO:0007669"/>
    <property type="project" value="TreeGrafter"/>
</dbReference>
<dbReference type="InterPro" id="IPR017972">
    <property type="entry name" value="Cyt_P450_CS"/>
</dbReference>
<keyword evidence="9" id="KW-0472">Membrane</keyword>
<evidence type="ECO:0000256" key="9">
    <source>
        <dbReference type="SAM" id="Phobius"/>
    </source>
</evidence>
<dbReference type="GO" id="GO:0006082">
    <property type="term" value="P:organic acid metabolic process"/>
    <property type="evidence" value="ECO:0007669"/>
    <property type="project" value="TreeGrafter"/>
</dbReference>
<keyword evidence="4 8" id="KW-0560">Oxidoreductase</keyword>
<proteinExistence type="inferred from homology"/>
<keyword evidence="11" id="KW-1185">Reference proteome</keyword>
<dbReference type="PANTHER" id="PTHR24300">
    <property type="entry name" value="CYTOCHROME P450 508A4-RELATED"/>
    <property type="match status" value="1"/>
</dbReference>
<dbReference type="PRINTS" id="PR00385">
    <property type="entry name" value="P450"/>
</dbReference>
<keyword evidence="3 7" id="KW-0479">Metal-binding</keyword>
<gene>
    <name evidence="10" type="ORF">EGW08_013748</name>
</gene>
<dbReference type="GO" id="GO:0020037">
    <property type="term" value="F:heme binding"/>
    <property type="evidence" value="ECO:0007669"/>
    <property type="project" value="InterPro"/>
</dbReference>
<organism evidence="10 11">
    <name type="scientific">Elysia chlorotica</name>
    <name type="common">Eastern emerald elysia</name>
    <name type="synonym">Sea slug</name>
    <dbReference type="NCBI Taxonomy" id="188477"/>
    <lineage>
        <taxon>Eukaryota</taxon>
        <taxon>Metazoa</taxon>
        <taxon>Spiralia</taxon>
        <taxon>Lophotrochozoa</taxon>
        <taxon>Mollusca</taxon>
        <taxon>Gastropoda</taxon>
        <taxon>Heterobranchia</taxon>
        <taxon>Euthyneura</taxon>
        <taxon>Panpulmonata</taxon>
        <taxon>Sacoglossa</taxon>
        <taxon>Placobranchoidea</taxon>
        <taxon>Plakobranchidae</taxon>
        <taxon>Elysia</taxon>
    </lineage>
</organism>
<comment type="caution">
    <text evidence="10">The sequence shown here is derived from an EMBL/GenBank/DDBJ whole genome shotgun (WGS) entry which is preliminary data.</text>
</comment>
<name>A0A3S1B2R8_ELYCH</name>
<feature type="transmembrane region" description="Helical" evidence="9">
    <location>
        <begin position="6"/>
        <end position="25"/>
    </location>
</feature>
<evidence type="ECO:0000313" key="10">
    <source>
        <dbReference type="EMBL" id="RUS78501.1"/>
    </source>
</evidence>
<keyword evidence="9" id="KW-0812">Transmembrane</keyword>
<evidence type="ECO:0000256" key="7">
    <source>
        <dbReference type="PIRSR" id="PIRSR602401-1"/>
    </source>
</evidence>
<dbReference type="PRINTS" id="PR00463">
    <property type="entry name" value="EP450I"/>
</dbReference>
<evidence type="ECO:0000256" key="2">
    <source>
        <dbReference type="ARBA" id="ARBA00010617"/>
    </source>
</evidence>
<dbReference type="PROSITE" id="PS00086">
    <property type="entry name" value="CYTOCHROME_P450"/>
    <property type="match status" value="1"/>
</dbReference>
<dbReference type="PANTHER" id="PTHR24300:SF403">
    <property type="entry name" value="CYTOCHROME P450 306A1"/>
    <property type="match status" value="1"/>
</dbReference>
<dbReference type="STRING" id="188477.A0A3S1B2R8"/>
<dbReference type="GO" id="GO:0016712">
    <property type="term" value="F:oxidoreductase activity, acting on paired donors, with incorporation or reduction of molecular oxygen, reduced flavin or flavoprotein as one donor, and incorporation of one atom of oxygen"/>
    <property type="evidence" value="ECO:0007669"/>
    <property type="project" value="TreeGrafter"/>
</dbReference>
<dbReference type="SUPFAM" id="SSF48264">
    <property type="entry name" value="Cytochrome P450"/>
    <property type="match status" value="1"/>
</dbReference>
<dbReference type="Proteomes" id="UP000271974">
    <property type="component" value="Unassembled WGS sequence"/>
</dbReference>
<comment type="similarity">
    <text evidence="2 8">Belongs to the cytochrome P450 family.</text>
</comment>
<keyword evidence="9" id="KW-1133">Transmembrane helix</keyword>
<dbReference type="GO" id="GO:0005737">
    <property type="term" value="C:cytoplasm"/>
    <property type="evidence" value="ECO:0007669"/>
    <property type="project" value="TreeGrafter"/>
</dbReference>
<accession>A0A3S1B2R8</accession>
<evidence type="ECO:0000256" key="6">
    <source>
        <dbReference type="ARBA" id="ARBA00023033"/>
    </source>
</evidence>
<dbReference type="InterPro" id="IPR002401">
    <property type="entry name" value="Cyt_P450_E_grp-I"/>
</dbReference>
<evidence type="ECO:0000313" key="11">
    <source>
        <dbReference type="Proteomes" id="UP000271974"/>
    </source>
</evidence>
<dbReference type="InterPro" id="IPR001128">
    <property type="entry name" value="Cyt_P450"/>
</dbReference>
<feature type="binding site" description="axial binding residue" evidence="7">
    <location>
        <position position="446"/>
    </location>
    <ligand>
        <name>heme</name>
        <dbReference type="ChEBI" id="CHEBI:30413"/>
    </ligand>
    <ligandPart>
        <name>Fe</name>
        <dbReference type="ChEBI" id="CHEBI:18248"/>
    </ligandPart>
</feature>
<dbReference type="EMBL" id="RQTK01000506">
    <property type="protein sequence ID" value="RUS78501.1"/>
    <property type="molecule type" value="Genomic_DNA"/>
</dbReference>
<evidence type="ECO:0000256" key="5">
    <source>
        <dbReference type="ARBA" id="ARBA00023004"/>
    </source>
</evidence>
<evidence type="ECO:0000256" key="1">
    <source>
        <dbReference type="ARBA" id="ARBA00001971"/>
    </source>
</evidence>
<evidence type="ECO:0000256" key="3">
    <source>
        <dbReference type="ARBA" id="ARBA00022723"/>
    </source>
</evidence>
<dbReference type="GO" id="GO:0006805">
    <property type="term" value="P:xenobiotic metabolic process"/>
    <property type="evidence" value="ECO:0007669"/>
    <property type="project" value="TreeGrafter"/>
</dbReference>
<dbReference type="Gene3D" id="1.10.630.10">
    <property type="entry name" value="Cytochrome P450"/>
    <property type="match status" value="1"/>
</dbReference>
<keyword evidence="5 7" id="KW-0408">Iron</keyword>
<dbReference type="Pfam" id="PF00067">
    <property type="entry name" value="p450"/>
    <property type="match status" value="1"/>
</dbReference>
<dbReference type="InterPro" id="IPR050182">
    <property type="entry name" value="Cytochrome_P450_fam2"/>
</dbReference>
<dbReference type="GO" id="GO:0005506">
    <property type="term" value="F:iron ion binding"/>
    <property type="evidence" value="ECO:0007669"/>
    <property type="project" value="InterPro"/>
</dbReference>
<evidence type="ECO:0008006" key="12">
    <source>
        <dbReference type="Google" id="ProtNLM"/>
    </source>
</evidence>